<name>A0A1N6IBR7_9PROT</name>
<dbReference type="InterPro" id="IPR013766">
    <property type="entry name" value="Thioredoxin_domain"/>
</dbReference>
<evidence type="ECO:0000313" key="8">
    <source>
        <dbReference type="Proteomes" id="UP000185062"/>
    </source>
</evidence>
<dbReference type="STRING" id="44575.SAMN05216419_100938"/>
<organism evidence="7 8">
    <name type="scientific">Nitrosomonas cryotolerans ATCC 49181</name>
    <dbReference type="NCBI Taxonomy" id="1131553"/>
    <lineage>
        <taxon>Bacteria</taxon>
        <taxon>Pseudomonadati</taxon>
        <taxon>Pseudomonadota</taxon>
        <taxon>Betaproteobacteria</taxon>
        <taxon>Nitrosomonadales</taxon>
        <taxon>Nitrosomonadaceae</taxon>
        <taxon>Nitrosomonas</taxon>
    </lineage>
</organism>
<keyword evidence="5" id="KW-1133">Transmembrane helix</keyword>
<evidence type="ECO:0000256" key="5">
    <source>
        <dbReference type="SAM" id="Phobius"/>
    </source>
</evidence>
<evidence type="ECO:0000256" key="1">
    <source>
        <dbReference type="ARBA" id="ARBA00010996"/>
    </source>
</evidence>
<keyword evidence="4" id="KW-1015">Disulfide bond</keyword>
<keyword evidence="5" id="KW-0812">Transmembrane</keyword>
<dbReference type="EMBL" id="FSRO01000001">
    <property type="protein sequence ID" value="SIO29457.1"/>
    <property type="molecule type" value="Genomic_DNA"/>
</dbReference>
<keyword evidence="3" id="KW-0479">Metal-binding</keyword>
<keyword evidence="8" id="KW-1185">Reference proteome</keyword>
<feature type="binding site" evidence="3">
    <location>
        <position position="171"/>
    </location>
    <ligand>
        <name>Cu cation</name>
        <dbReference type="ChEBI" id="CHEBI:23378"/>
    </ligand>
</feature>
<evidence type="ECO:0000256" key="2">
    <source>
        <dbReference type="ARBA" id="ARBA00023008"/>
    </source>
</evidence>
<feature type="transmembrane region" description="Helical" evidence="5">
    <location>
        <begin position="7"/>
        <end position="25"/>
    </location>
</feature>
<keyword evidence="5" id="KW-0472">Membrane</keyword>
<dbReference type="InterPro" id="IPR036249">
    <property type="entry name" value="Thioredoxin-like_sf"/>
</dbReference>
<sequence>MGLDKRSVIITTLVTFLGLGVFWWGTDGFRAFTAETARRLEVLSSPRPLPAVVLEDQDGHTFTLQEYHGRLLAVDFIYTTCAGLCRSMSAISKQIHDSISPDALGRDFALVSISFDPERDNPANLKQYSNDYGADGKNWRFARVKNATELASLLDAFGIIVIPDGLGGYEHNAALHLVGRDGRLKLIYDITEAALFVKEIEEQL</sequence>
<accession>A0A1N6IBR7</accession>
<dbReference type="PROSITE" id="PS51352">
    <property type="entry name" value="THIOREDOXIN_2"/>
    <property type="match status" value="1"/>
</dbReference>
<gene>
    <name evidence="7" type="ORF">SAMN02743940_1700</name>
</gene>
<dbReference type="Gene3D" id="3.40.30.10">
    <property type="entry name" value="Glutaredoxin"/>
    <property type="match status" value="1"/>
</dbReference>
<dbReference type="PANTHER" id="PTHR12151:SF25">
    <property type="entry name" value="LINALOOL DEHYDRATASE_ISOMERASE DOMAIN-CONTAINING PROTEIN"/>
    <property type="match status" value="1"/>
</dbReference>
<feature type="binding site" evidence="3">
    <location>
        <position position="81"/>
    </location>
    <ligand>
        <name>Cu cation</name>
        <dbReference type="ChEBI" id="CHEBI:23378"/>
    </ligand>
</feature>
<dbReference type="eggNOG" id="COG1999">
    <property type="taxonomic scope" value="Bacteria"/>
</dbReference>
<dbReference type="InterPro" id="IPR003782">
    <property type="entry name" value="SCO1/SenC"/>
</dbReference>
<reference evidence="7 8" key="1">
    <citation type="submission" date="2016-12" db="EMBL/GenBank/DDBJ databases">
        <authorList>
            <person name="Song W.-J."/>
            <person name="Kurnit D.M."/>
        </authorList>
    </citation>
    <scope>NUCLEOTIDE SEQUENCE [LARGE SCALE GENOMIC DNA]</scope>
    <source>
        <strain evidence="7 8">ATCC 49181</strain>
    </source>
</reference>
<dbReference type="CDD" id="cd02968">
    <property type="entry name" value="SCO"/>
    <property type="match status" value="1"/>
</dbReference>
<dbReference type="GO" id="GO:0046872">
    <property type="term" value="F:metal ion binding"/>
    <property type="evidence" value="ECO:0007669"/>
    <property type="project" value="UniProtKB-KW"/>
</dbReference>
<feature type="binding site" evidence="3">
    <location>
        <position position="85"/>
    </location>
    <ligand>
        <name>Cu cation</name>
        <dbReference type="ChEBI" id="CHEBI:23378"/>
    </ligand>
</feature>
<evidence type="ECO:0000259" key="6">
    <source>
        <dbReference type="PROSITE" id="PS51352"/>
    </source>
</evidence>
<feature type="domain" description="Thioredoxin" evidence="6">
    <location>
        <begin position="43"/>
        <end position="204"/>
    </location>
</feature>
<dbReference type="RefSeq" id="WP_028461221.1">
    <property type="nucleotide sequence ID" value="NZ_FSRO01000001.1"/>
</dbReference>
<protein>
    <submittedName>
        <fullName evidence="7">Protein SCO1/2</fullName>
    </submittedName>
</protein>
<evidence type="ECO:0000313" key="7">
    <source>
        <dbReference type="EMBL" id="SIO29457.1"/>
    </source>
</evidence>
<feature type="disulfide bond" description="Redox-active" evidence="4">
    <location>
        <begin position="81"/>
        <end position="85"/>
    </location>
</feature>
<proteinExistence type="inferred from homology"/>
<evidence type="ECO:0000256" key="4">
    <source>
        <dbReference type="PIRSR" id="PIRSR603782-2"/>
    </source>
</evidence>
<dbReference type="SUPFAM" id="SSF52833">
    <property type="entry name" value="Thioredoxin-like"/>
    <property type="match status" value="1"/>
</dbReference>
<dbReference type="Pfam" id="PF02630">
    <property type="entry name" value="SCO1-SenC"/>
    <property type="match status" value="1"/>
</dbReference>
<dbReference type="AlphaFoldDB" id="A0A1N6IBR7"/>
<evidence type="ECO:0000256" key="3">
    <source>
        <dbReference type="PIRSR" id="PIRSR603782-1"/>
    </source>
</evidence>
<dbReference type="Proteomes" id="UP000185062">
    <property type="component" value="Unassembled WGS sequence"/>
</dbReference>
<comment type="similarity">
    <text evidence="1">Belongs to the SCO1/2 family.</text>
</comment>
<dbReference type="PANTHER" id="PTHR12151">
    <property type="entry name" value="ELECTRON TRANSPORT PROTIN SCO1/SENC FAMILY MEMBER"/>
    <property type="match status" value="1"/>
</dbReference>
<keyword evidence="2 3" id="KW-0186">Copper</keyword>